<dbReference type="Proteomes" id="UP000093514">
    <property type="component" value="Unassembled WGS sequence"/>
</dbReference>
<keyword evidence="9" id="KW-1185">Reference proteome</keyword>
<organism evidence="8 9">
    <name type="scientific">Orenia metallireducens</name>
    <dbReference type="NCBI Taxonomy" id="1413210"/>
    <lineage>
        <taxon>Bacteria</taxon>
        <taxon>Bacillati</taxon>
        <taxon>Bacillota</taxon>
        <taxon>Clostridia</taxon>
        <taxon>Halanaerobiales</taxon>
        <taxon>Halobacteroidaceae</taxon>
        <taxon>Orenia</taxon>
    </lineage>
</organism>
<feature type="active site" description="Nucleophile" evidence="6">
    <location>
        <position position="207"/>
    </location>
</feature>
<accession>A0A1C0A7T9</accession>
<dbReference type="InterPro" id="IPR050979">
    <property type="entry name" value="LD-transpeptidase"/>
</dbReference>
<reference evidence="9" key="1">
    <citation type="submission" date="2016-07" db="EMBL/GenBank/DDBJ databases">
        <authorList>
            <person name="Florea S."/>
            <person name="Webb J.S."/>
            <person name="Jaromczyk J."/>
            <person name="Schardl C.L."/>
        </authorList>
    </citation>
    <scope>NUCLEOTIDE SEQUENCE [LARGE SCALE GENOMIC DNA]</scope>
    <source>
        <strain evidence="9">Z6</strain>
    </source>
</reference>
<dbReference type="PANTHER" id="PTHR30582">
    <property type="entry name" value="L,D-TRANSPEPTIDASE"/>
    <property type="match status" value="1"/>
</dbReference>
<sequence length="307" mass="35521">MIKKVLYFILVTLLIITSSSEANYKCSCRPERIISLQYPPLRGEDIWELQRELKLLGFYKGEINSLYDWNTYIAVKKFEYVNKLEDNNGIVDNKLWWYLGMAIHREEARETNKKEPPTGEISILVDTYKRKLIVYSDGEKYSEFPVAIGKSSTKSPIGEFRIIEKVDMWNESPFGDKWMRLSVPWGSYGIHGTNKPGSIGYAASNGCIRMFNHDVKILYSWVKVGTKVKIIGHRDPIKITHNLKLGDEGKELILFQEKLREHGFNIDLTDGIFGKNTQDAMKELKYIYGLKDDLEGDENTLYILNIK</sequence>
<dbReference type="Pfam" id="PF01471">
    <property type="entry name" value="PG_binding_1"/>
    <property type="match status" value="2"/>
</dbReference>
<evidence type="ECO:0000313" key="9">
    <source>
        <dbReference type="Proteomes" id="UP000093514"/>
    </source>
</evidence>
<dbReference type="Gene3D" id="2.40.440.10">
    <property type="entry name" value="L,D-transpeptidase catalytic domain-like"/>
    <property type="match status" value="1"/>
</dbReference>
<evidence type="ECO:0000256" key="5">
    <source>
        <dbReference type="ARBA" id="ARBA00023316"/>
    </source>
</evidence>
<dbReference type="OrthoDB" id="9787225at2"/>
<keyword evidence="2" id="KW-0808">Transferase</keyword>
<proteinExistence type="predicted"/>
<dbReference type="GO" id="GO:0018104">
    <property type="term" value="P:peptidoglycan-protein cross-linking"/>
    <property type="evidence" value="ECO:0007669"/>
    <property type="project" value="TreeGrafter"/>
</dbReference>
<evidence type="ECO:0000313" key="8">
    <source>
        <dbReference type="EMBL" id="OCL26323.1"/>
    </source>
</evidence>
<evidence type="ECO:0000256" key="1">
    <source>
        <dbReference type="ARBA" id="ARBA00004752"/>
    </source>
</evidence>
<dbReference type="GO" id="GO:0016740">
    <property type="term" value="F:transferase activity"/>
    <property type="evidence" value="ECO:0007669"/>
    <property type="project" value="UniProtKB-KW"/>
</dbReference>
<evidence type="ECO:0000256" key="2">
    <source>
        <dbReference type="ARBA" id="ARBA00022679"/>
    </source>
</evidence>
<evidence type="ECO:0000259" key="7">
    <source>
        <dbReference type="PROSITE" id="PS52029"/>
    </source>
</evidence>
<dbReference type="PROSITE" id="PS52029">
    <property type="entry name" value="LD_TPASE"/>
    <property type="match status" value="1"/>
</dbReference>
<protein>
    <recommendedName>
        <fullName evidence="7">L,D-TPase catalytic domain-containing protein</fullName>
    </recommendedName>
</protein>
<evidence type="ECO:0000256" key="4">
    <source>
        <dbReference type="ARBA" id="ARBA00022984"/>
    </source>
</evidence>
<dbReference type="SUPFAM" id="SSF141523">
    <property type="entry name" value="L,D-transpeptidase catalytic domain-like"/>
    <property type="match status" value="1"/>
</dbReference>
<feature type="active site" description="Proton donor/acceptor" evidence="6">
    <location>
        <position position="191"/>
    </location>
</feature>
<dbReference type="GO" id="GO:0071555">
    <property type="term" value="P:cell wall organization"/>
    <property type="evidence" value="ECO:0007669"/>
    <property type="project" value="UniProtKB-UniRule"/>
</dbReference>
<keyword evidence="3 6" id="KW-0133">Cell shape</keyword>
<dbReference type="EMBL" id="LWDV01000009">
    <property type="protein sequence ID" value="OCL26323.1"/>
    <property type="molecule type" value="Genomic_DNA"/>
</dbReference>
<dbReference type="GO" id="GO:0008360">
    <property type="term" value="P:regulation of cell shape"/>
    <property type="evidence" value="ECO:0007669"/>
    <property type="project" value="UniProtKB-UniRule"/>
</dbReference>
<dbReference type="SUPFAM" id="SSF47090">
    <property type="entry name" value="PGBD-like"/>
    <property type="match status" value="2"/>
</dbReference>
<keyword evidence="5 6" id="KW-0961">Cell wall biogenesis/degradation</keyword>
<dbReference type="UniPathway" id="UPA00219"/>
<reference evidence="8 9" key="2">
    <citation type="submission" date="2016-08" db="EMBL/GenBank/DDBJ databases">
        <title>Orenia metallireducens sp. nov. strain Z6, a Novel Metal-reducing Firmicute from the Deep Subsurface.</title>
        <authorList>
            <person name="Maxim B.I."/>
            <person name="Kenneth K."/>
            <person name="Flynn T.M."/>
            <person name="Oloughlin E.J."/>
            <person name="Locke R.A."/>
            <person name="Weber J.R."/>
            <person name="Egan S.M."/>
            <person name="Mackie R.I."/>
            <person name="Cann I.K."/>
        </authorList>
    </citation>
    <scope>NUCLEOTIDE SEQUENCE [LARGE SCALE GENOMIC DNA]</scope>
    <source>
        <strain evidence="8 9">Z6</strain>
    </source>
</reference>
<dbReference type="InterPro" id="IPR005490">
    <property type="entry name" value="LD_TPept_cat_dom"/>
</dbReference>
<comment type="caution">
    <text evidence="8">The sequence shown here is derived from an EMBL/GenBank/DDBJ whole genome shotgun (WGS) entry which is preliminary data.</text>
</comment>
<dbReference type="GO" id="GO:0005576">
    <property type="term" value="C:extracellular region"/>
    <property type="evidence" value="ECO:0007669"/>
    <property type="project" value="TreeGrafter"/>
</dbReference>
<dbReference type="Gene3D" id="1.10.101.10">
    <property type="entry name" value="PGBD-like superfamily/PGBD"/>
    <property type="match status" value="2"/>
</dbReference>
<name>A0A1C0A7T9_9FIRM</name>
<dbReference type="Pfam" id="PF03734">
    <property type="entry name" value="YkuD"/>
    <property type="match status" value="1"/>
</dbReference>
<feature type="domain" description="L,D-TPase catalytic" evidence="7">
    <location>
        <begin position="121"/>
        <end position="231"/>
    </location>
</feature>
<dbReference type="AlphaFoldDB" id="A0A1C0A7T9"/>
<dbReference type="InterPro" id="IPR002477">
    <property type="entry name" value="Peptidoglycan-bd-like"/>
</dbReference>
<dbReference type="InterPro" id="IPR036365">
    <property type="entry name" value="PGBD-like_sf"/>
</dbReference>
<evidence type="ECO:0000256" key="3">
    <source>
        <dbReference type="ARBA" id="ARBA00022960"/>
    </source>
</evidence>
<gene>
    <name evidence="8" type="ORF">U472_09955</name>
</gene>
<dbReference type="InterPro" id="IPR038063">
    <property type="entry name" value="Transpep_catalytic_dom"/>
</dbReference>
<keyword evidence="4 6" id="KW-0573">Peptidoglycan synthesis</keyword>
<dbReference type="InterPro" id="IPR036366">
    <property type="entry name" value="PGBDSf"/>
</dbReference>
<comment type="pathway">
    <text evidence="1 6">Cell wall biogenesis; peptidoglycan biosynthesis.</text>
</comment>
<dbReference type="RefSeq" id="WP_068718026.1">
    <property type="nucleotide sequence ID" value="NZ_LWDV01000009.1"/>
</dbReference>
<evidence type="ECO:0000256" key="6">
    <source>
        <dbReference type="PROSITE-ProRule" id="PRU01373"/>
    </source>
</evidence>
<dbReference type="CDD" id="cd16913">
    <property type="entry name" value="YkuD_like"/>
    <property type="match status" value="1"/>
</dbReference>
<dbReference type="GO" id="GO:0071972">
    <property type="term" value="F:peptidoglycan L,D-transpeptidase activity"/>
    <property type="evidence" value="ECO:0007669"/>
    <property type="project" value="TreeGrafter"/>
</dbReference>